<accession>A0A7R9IA08</accession>
<evidence type="ECO:0000256" key="3">
    <source>
        <dbReference type="ARBA" id="ARBA00022481"/>
    </source>
</evidence>
<dbReference type="GO" id="GO:0003924">
    <property type="term" value="F:GTPase activity"/>
    <property type="evidence" value="ECO:0007669"/>
    <property type="project" value="InterPro"/>
</dbReference>
<evidence type="ECO:0000256" key="9">
    <source>
        <dbReference type="ARBA" id="ARBA00038061"/>
    </source>
</evidence>
<reference evidence="12" key="1">
    <citation type="submission" date="2020-11" db="EMBL/GenBank/DDBJ databases">
        <authorList>
            <person name="Tran Van P."/>
        </authorList>
    </citation>
    <scope>NUCLEOTIDE SEQUENCE</scope>
</reference>
<gene>
    <name evidence="12" type="ORF">TTEB3V08_LOCUS1539</name>
</gene>
<evidence type="ECO:0000256" key="7">
    <source>
        <dbReference type="ARBA" id="ARBA00023288"/>
    </source>
</evidence>
<dbReference type="GO" id="GO:0005886">
    <property type="term" value="C:plasma membrane"/>
    <property type="evidence" value="ECO:0007669"/>
    <property type="project" value="UniProtKB-SubCell"/>
</dbReference>
<dbReference type="NCBIfam" id="TIGR00231">
    <property type="entry name" value="small_GTP"/>
    <property type="match status" value="1"/>
</dbReference>
<dbReference type="PROSITE" id="PS51421">
    <property type="entry name" value="RAS"/>
    <property type="match status" value="1"/>
</dbReference>
<organism evidence="12">
    <name type="scientific">Timema tahoe</name>
    <dbReference type="NCBI Taxonomy" id="61484"/>
    <lineage>
        <taxon>Eukaryota</taxon>
        <taxon>Metazoa</taxon>
        <taxon>Ecdysozoa</taxon>
        <taxon>Arthropoda</taxon>
        <taxon>Hexapoda</taxon>
        <taxon>Insecta</taxon>
        <taxon>Pterygota</taxon>
        <taxon>Neoptera</taxon>
        <taxon>Polyneoptera</taxon>
        <taxon>Phasmatodea</taxon>
        <taxon>Timematodea</taxon>
        <taxon>Timematoidea</taxon>
        <taxon>Timematidae</taxon>
        <taxon>Timema</taxon>
    </lineage>
</organism>
<dbReference type="EMBL" id="OE000325">
    <property type="protein sequence ID" value="CAD7453397.1"/>
    <property type="molecule type" value="Genomic_DNA"/>
</dbReference>
<feature type="region of interest" description="Disordered" evidence="10">
    <location>
        <begin position="334"/>
        <end position="355"/>
    </location>
</feature>
<evidence type="ECO:0008006" key="13">
    <source>
        <dbReference type="Google" id="ProtNLM"/>
    </source>
</evidence>
<dbReference type="SMART" id="SM00173">
    <property type="entry name" value="RAS"/>
    <property type="match status" value="1"/>
</dbReference>
<keyword evidence="5" id="KW-0342">GTP-binding</keyword>
<feature type="signal peptide" evidence="11">
    <location>
        <begin position="1"/>
        <end position="30"/>
    </location>
</feature>
<comment type="similarity">
    <text evidence="9">Belongs to the small GTPase superfamily. RasD family.</text>
</comment>
<feature type="chain" id="PRO_5030540034" description="GTP-binding protein Rhes" evidence="11">
    <location>
        <begin position="31"/>
        <end position="355"/>
    </location>
</feature>
<keyword evidence="3" id="KW-0488">Methylation</keyword>
<evidence type="ECO:0000256" key="5">
    <source>
        <dbReference type="ARBA" id="ARBA00023134"/>
    </source>
</evidence>
<dbReference type="Gene3D" id="3.40.50.300">
    <property type="entry name" value="P-loop containing nucleotide triphosphate hydrolases"/>
    <property type="match status" value="1"/>
</dbReference>
<dbReference type="SMART" id="SM00174">
    <property type="entry name" value="RHO"/>
    <property type="match status" value="1"/>
</dbReference>
<sequence>MRRKPCDWLRARRVTTFLFCALFFRRTCESTVTVSLGICSATLDSIADGTKWLLLGKKRCYSLVFVWSISPKILDKFRNTGQLSLSSSPAQSVHLVGVDPPSQPNQVTATFVLRRQQTMPGAGGRVRLPSLGTEASSGGGHSGVSQKEQHRVVVMGAARVGKSSIISQFLYDKFNPRYRETIEELHRGEYELQDGASLTLDILDTSGAFQFPAMRALSISTADAFILVYAVDDVETWEEVRRLRDQILEARGCRVPIVVVGNKEDLSEEGLGRAVPKEVAETTALFDWECGYVECSAKNNRRIVDVFKELLVQAKVRYNLSPAVRRRRQSLPNYVTGSGSAKSKHMLKRNSCTVA</sequence>
<keyword evidence="8" id="KW-0636">Prenylation</keyword>
<evidence type="ECO:0000313" key="12">
    <source>
        <dbReference type="EMBL" id="CAD7453397.1"/>
    </source>
</evidence>
<dbReference type="InterPro" id="IPR001806">
    <property type="entry name" value="Small_GTPase"/>
</dbReference>
<dbReference type="Pfam" id="PF00071">
    <property type="entry name" value="Ras"/>
    <property type="match status" value="1"/>
</dbReference>
<keyword evidence="4" id="KW-0547">Nucleotide-binding</keyword>
<evidence type="ECO:0000256" key="11">
    <source>
        <dbReference type="SAM" id="SignalP"/>
    </source>
</evidence>
<dbReference type="SUPFAM" id="SSF52540">
    <property type="entry name" value="P-loop containing nucleoside triphosphate hydrolases"/>
    <property type="match status" value="1"/>
</dbReference>
<dbReference type="GO" id="GO:0005525">
    <property type="term" value="F:GTP binding"/>
    <property type="evidence" value="ECO:0007669"/>
    <property type="project" value="UniProtKB-KW"/>
</dbReference>
<dbReference type="SMART" id="SM00175">
    <property type="entry name" value="RAB"/>
    <property type="match status" value="1"/>
</dbReference>
<dbReference type="AlphaFoldDB" id="A0A7R9IA08"/>
<comment type="subcellular location">
    <subcellularLocation>
        <location evidence="1">Cell membrane</location>
        <topology evidence="1">Lipid-anchor</topology>
    </subcellularLocation>
</comment>
<evidence type="ECO:0000256" key="2">
    <source>
        <dbReference type="ARBA" id="ARBA00022475"/>
    </source>
</evidence>
<keyword evidence="6" id="KW-0472">Membrane</keyword>
<dbReference type="PRINTS" id="PR00449">
    <property type="entry name" value="RASTRNSFRMNG"/>
</dbReference>
<dbReference type="InterPro" id="IPR027417">
    <property type="entry name" value="P-loop_NTPase"/>
</dbReference>
<evidence type="ECO:0000256" key="10">
    <source>
        <dbReference type="SAM" id="MobiDB-lite"/>
    </source>
</evidence>
<feature type="region of interest" description="Disordered" evidence="10">
    <location>
        <begin position="123"/>
        <end position="144"/>
    </location>
</feature>
<protein>
    <recommendedName>
        <fullName evidence="13">GTP-binding protein Rhes</fullName>
    </recommendedName>
</protein>
<dbReference type="FunFam" id="3.40.50.300:FF:000475">
    <property type="entry name" value="GTP-binding protein Rhes"/>
    <property type="match status" value="1"/>
</dbReference>
<proteinExistence type="inferred from homology"/>
<dbReference type="PANTHER" id="PTHR46149">
    <property type="entry name" value="MIP08469P"/>
    <property type="match status" value="1"/>
</dbReference>
<keyword evidence="7" id="KW-0449">Lipoprotein</keyword>
<evidence type="ECO:0000256" key="1">
    <source>
        <dbReference type="ARBA" id="ARBA00004193"/>
    </source>
</evidence>
<keyword evidence="11" id="KW-0732">Signal</keyword>
<evidence type="ECO:0000256" key="4">
    <source>
        <dbReference type="ARBA" id="ARBA00022741"/>
    </source>
</evidence>
<name>A0A7R9IA08_9NEOP</name>
<dbReference type="InterPro" id="IPR005225">
    <property type="entry name" value="Small_GTP-bd"/>
</dbReference>
<dbReference type="InterPro" id="IPR052236">
    <property type="entry name" value="Small_GTPase_RasD"/>
</dbReference>
<dbReference type="PANTHER" id="PTHR46149:SF7">
    <property type="entry name" value="GTP-BINDING PROTEIN DI-RAS2"/>
    <property type="match status" value="1"/>
</dbReference>
<keyword evidence="2" id="KW-1003">Cell membrane</keyword>
<evidence type="ECO:0000256" key="8">
    <source>
        <dbReference type="ARBA" id="ARBA00023289"/>
    </source>
</evidence>
<dbReference type="PROSITE" id="PS51419">
    <property type="entry name" value="RAB"/>
    <property type="match status" value="1"/>
</dbReference>
<evidence type="ECO:0000256" key="6">
    <source>
        <dbReference type="ARBA" id="ARBA00023136"/>
    </source>
</evidence>